<feature type="compositionally biased region" description="Polar residues" evidence="1">
    <location>
        <begin position="1"/>
        <end position="21"/>
    </location>
</feature>
<evidence type="ECO:0000313" key="3">
    <source>
        <dbReference type="EMBL" id="KAJ8024913.1"/>
    </source>
</evidence>
<dbReference type="PANTHER" id="PTHR23095">
    <property type="entry name" value="PARANEOPLASTIC ANTIGEN"/>
    <property type="match status" value="1"/>
</dbReference>
<name>A0A9Q0YM01_HOLLE</name>
<dbReference type="InterPro" id="IPR048270">
    <property type="entry name" value="PNMA_C"/>
</dbReference>
<protein>
    <recommendedName>
        <fullName evidence="2">Paraneoplastic antigen Ma-like C-terminal domain-containing protein</fullName>
    </recommendedName>
</protein>
<organism evidence="3 4">
    <name type="scientific">Holothuria leucospilota</name>
    <name type="common">Black long sea cucumber</name>
    <name type="synonym">Mertensiothuria leucospilota</name>
    <dbReference type="NCBI Taxonomy" id="206669"/>
    <lineage>
        <taxon>Eukaryota</taxon>
        <taxon>Metazoa</taxon>
        <taxon>Echinodermata</taxon>
        <taxon>Eleutherozoa</taxon>
        <taxon>Echinozoa</taxon>
        <taxon>Holothuroidea</taxon>
        <taxon>Aspidochirotacea</taxon>
        <taxon>Aspidochirotida</taxon>
        <taxon>Holothuriidae</taxon>
        <taxon>Holothuria</taxon>
    </lineage>
</organism>
<dbReference type="AlphaFoldDB" id="A0A9Q0YM01"/>
<dbReference type="EMBL" id="JAIZAY010000018">
    <property type="protein sequence ID" value="KAJ8024913.1"/>
    <property type="molecule type" value="Genomic_DNA"/>
</dbReference>
<sequence length="332" mass="36970">MNQAVQTSTDGPSGQSESIPNGQGDIPLVPQRVYIPVDHRVPIFSGAPVSKNDPSWSEWVSNLKAALRAWGTPEDQQAEFAIRYLGGVAKREVLVLTPQSRASLTEVLRHLEEIYGDNASLQTLMTQFYARQQRQGESARQYALCLQELLQRVEVRFPHALPDKNCTLRDRFIEGLTNNALKLELRKEIRKTPTCTFHDIKREALELEEELAAEPIIGVPSVGLQQTGAKLNVARQEGTTGPDEFAKLRQEMGEVFAAMQKQISDLQSTVAMTMGMRNAGGQGRRPTDRFTDDGKPICRFCNIPGHVERFCRKKAALSQNSEYASQPAVPPN</sequence>
<dbReference type="PANTHER" id="PTHR23095:SF55">
    <property type="entry name" value="PARANEOPLASTIC ANTIGEN MA1 HOMOLOG"/>
    <property type="match status" value="1"/>
</dbReference>
<feature type="domain" description="Paraneoplastic antigen Ma-like C-terminal" evidence="2">
    <location>
        <begin position="44"/>
        <end position="158"/>
    </location>
</feature>
<dbReference type="Pfam" id="PF14893">
    <property type="entry name" value="PNMA"/>
    <property type="match status" value="1"/>
</dbReference>
<accession>A0A9Q0YM01</accession>
<proteinExistence type="predicted"/>
<dbReference type="Proteomes" id="UP001152320">
    <property type="component" value="Chromosome 18"/>
</dbReference>
<gene>
    <name evidence="3" type="ORF">HOLleu_34967</name>
</gene>
<dbReference type="InterPro" id="IPR026523">
    <property type="entry name" value="PNMA"/>
</dbReference>
<keyword evidence="4" id="KW-1185">Reference proteome</keyword>
<dbReference type="OrthoDB" id="10065209at2759"/>
<evidence type="ECO:0000256" key="1">
    <source>
        <dbReference type="SAM" id="MobiDB-lite"/>
    </source>
</evidence>
<comment type="caution">
    <text evidence="3">The sequence shown here is derived from an EMBL/GenBank/DDBJ whole genome shotgun (WGS) entry which is preliminary data.</text>
</comment>
<evidence type="ECO:0000259" key="2">
    <source>
        <dbReference type="Pfam" id="PF14893"/>
    </source>
</evidence>
<evidence type="ECO:0000313" key="4">
    <source>
        <dbReference type="Proteomes" id="UP001152320"/>
    </source>
</evidence>
<feature type="region of interest" description="Disordered" evidence="1">
    <location>
        <begin position="1"/>
        <end position="27"/>
    </location>
</feature>
<reference evidence="3" key="1">
    <citation type="submission" date="2021-10" db="EMBL/GenBank/DDBJ databases">
        <title>Tropical sea cucumber genome reveals ecological adaptation and Cuvierian tubules defense mechanism.</title>
        <authorList>
            <person name="Chen T."/>
        </authorList>
    </citation>
    <scope>NUCLEOTIDE SEQUENCE</scope>
    <source>
        <strain evidence="3">Nanhai2018</strain>
        <tissue evidence="3">Muscle</tissue>
    </source>
</reference>